<protein>
    <recommendedName>
        <fullName evidence="1">DUF7708 domain-containing protein</fullName>
    </recommendedName>
</protein>
<evidence type="ECO:0000313" key="2">
    <source>
        <dbReference type="EMBL" id="KAL1608702.1"/>
    </source>
</evidence>
<gene>
    <name evidence="2" type="ORF">SLS59_001892</name>
</gene>
<dbReference type="EMBL" id="JAKIXB020000005">
    <property type="protein sequence ID" value="KAL1608702.1"/>
    <property type="molecule type" value="Genomic_DNA"/>
</dbReference>
<accession>A0ABR3RWB6</accession>
<feature type="domain" description="DUF7708" evidence="1">
    <location>
        <begin position="2"/>
        <end position="80"/>
    </location>
</feature>
<reference evidence="2 3" key="1">
    <citation type="submission" date="2024-02" db="EMBL/GenBank/DDBJ databases">
        <title>De novo assembly and annotation of 12 fungi associated with fruit tree decline syndrome in Ontario, Canada.</title>
        <authorList>
            <person name="Sulman M."/>
            <person name="Ellouze W."/>
            <person name="Ilyukhin E."/>
        </authorList>
    </citation>
    <scope>NUCLEOTIDE SEQUENCE [LARGE SCALE GENOMIC DNA]</scope>
    <source>
        <strain evidence="2 3">M97-236</strain>
    </source>
</reference>
<evidence type="ECO:0000259" key="1">
    <source>
        <dbReference type="Pfam" id="PF24809"/>
    </source>
</evidence>
<dbReference type="InterPro" id="IPR056125">
    <property type="entry name" value="DUF7708"/>
</dbReference>
<organism evidence="2 3">
    <name type="scientific">Nothophoma quercina</name>
    <dbReference type="NCBI Taxonomy" id="749835"/>
    <lineage>
        <taxon>Eukaryota</taxon>
        <taxon>Fungi</taxon>
        <taxon>Dikarya</taxon>
        <taxon>Ascomycota</taxon>
        <taxon>Pezizomycotina</taxon>
        <taxon>Dothideomycetes</taxon>
        <taxon>Pleosporomycetidae</taxon>
        <taxon>Pleosporales</taxon>
        <taxon>Pleosporineae</taxon>
        <taxon>Didymellaceae</taxon>
        <taxon>Nothophoma</taxon>
    </lineage>
</organism>
<dbReference type="Pfam" id="PF24809">
    <property type="entry name" value="DUF7708"/>
    <property type="match status" value="1"/>
</dbReference>
<comment type="caution">
    <text evidence="2">The sequence shown here is derived from an EMBL/GenBank/DDBJ whole genome shotgun (WGS) entry which is preliminary data.</text>
</comment>
<keyword evidence="3" id="KW-1185">Reference proteome</keyword>
<evidence type="ECO:0000313" key="3">
    <source>
        <dbReference type="Proteomes" id="UP001521222"/>
    </source>
</evidence>
<proteinExistence type="predicted"/>
<name>A0ABR3RWB6_9PLEO</name>
<sequence>MPLFKQYKSLSPTNSFLQDALKLIYVDILEFHRLALRFFNGHLWKRFFRAMWKDFDTQFSGILERLGRHKSYVEQCAHLAFFQQILNDQAELRKENQLLHQSHQDTMTTAQAAYLTGIQDIQADITRESTHALLQIQGVQADVRTNNTVMQAQWQRQDNEMAKQSAESLALHRNHLKEIKNLVSKLTELVLEERQKRMAAIRAWLAVGDQVYEDDVKFRQTRTEHPSTTKWIMELEAIKGWTESDSPATPNLWLNGIPGAGTQTRL</sequence>
<dbReference type="Proteomes" id="UP001521222">
    <property type="component" value="Unassembled WGS sequence"/>
</dbReference>